<feature type="non-terminal residue" evidence="1">
    <location>
        <position position="1"/>
    </location>
</feature>
<organism evidence="1 2">
    <name type="scientific">Racocetra persica</name>
    <dbReference type="NCBI Taxonomy" id="160502"/>
    <lineage>
        <taxon>Eukaryota</taxon>
        <taxon>Fungi</taxon>
        <taxon>Fungi incertae sedis</taxon>
        <taxon>Mucoromycota</taxon>
        <taxon>Glomeromycotina</taxon>
        <taxon>Glomeromycetes</taxon>
        <taxon>Diversisporales</taxon>
        <taxon>Gigasporaceae</taxon>
        <taxon>Racocetra</taxon>
    </lineage>
</organism>
<feature type="non-terminal residue" evidence="1">
    <location>
        <position position="208"/>
    </location>
</feature>
<protein>
    <submittedName>
        <fullName evidence="1">34615_t:CDS:1</fullName>
    </submittedName>
</protein>
<proteinExistence type="predicted"/>
<sequence length="208" mass="23263">LAFRASYYVVALLRRCAVASSSPTLIFESTHKNYGSEINLAITGIKYSLARSKTIIDIDNHIISSGGYTKFINWLESLAVENEPLPKGLLFLAFDNEQRVTSFVALNISKNDYAQFTIAPWTCNSIPDDQYEKLYYVLPEMQAELDLELKVYLSSILEELVIEKNKKINTIDAAVKNQKGVGDTLATLQAESANEVNQTNNPTQSKPF</sequence>
<dbReference type="Proteomes" id="UP000789920">
    <property type="component" value="Unassembled WGS sequence"/>
</dbReference>
<reference evidence="1" key="1">
    <citation type="submission" date="2021-06" db="EMBL/GenBank/DDBJ databases">
        <authorList>
            <person name="Kallberg Y."/>
            <person name="Tangrot J."/>
            <person name="Rosling A."/>
        </authorList>
    </citation>
    <scope>NUCLEOTIDE SEQUENCE</scope>
    <source>
        <strain evidence="1">MA461A</strain>
    </source>
</reference>
<accession>A0ACA9NNF2</accession>
<dbReference type="EMBL" id="CAJVQC010015332">
    <property type="protein sequence ID" value="CAG8666006.1"/>
    <property type="molecule type" value="Genomic_DNA"/>
</dbReference>
<keyword evidence="2" id="KW-1185">Reference proteome</keyword>
<evidence type="ECO:0000313" key="2">
    <source>
        <dbReference type="Proteomes" id="UP000789920"/>
    </source>
</evidence>
<name>A0ACA9NNF2_9GLOM</name>
<gene>
    <name evidence="1" type="ORF">RPERSI_LOCUS8473</name>
</gene>
<evidence type="ECO:0000313" key="1">
    <source>
        <dbReference type="EMBL" id="CAG8666006.1"/>
    </source>
</evidence>
<comment type="caution">
    <text evidence="1">The sequence shown here is derived from an EMBL/GenBank/DDBJ whole genome shotgun (WGS) entry which is preliminary data.</text>
</comment>